<dbReference type="CDD" id="cd19097">
    <property type="entry name" value="AKR_unchar"/>
    <property type="match status" value="1"/>
</dbReference>
<dbReference type="RefSeq" id="WP_113676513.1">
    <property type="nucleotide sequence ID" value="NZ_CP030261.1"/>
</dbReference>
<evidence type="ECO:0000313" key="2">
    <source>
        <dbReference type="EMBL" id="AXB55388.1"/>
    </source>
</evidence>
<dbReference type="OrthoDB" id="9773828at2"/>
<dbReference type="KEGG" id="ffl:HYN86_01720"/>
<evidence type="ECO:0000259" key="1">
    <source>
        <dbReference type="Pfam" id="PF00248"/>
    </source>
</evidence>
<dbReference type="InterPro" id="IPR023210">
    <property type="entry name" value="NADP_OxRdtase_dom"/>
</dbReference>
<dbReference type="PANTHER" id="PTHR43312:SF1">
    <property type="entry name" value="NADP-DEPENDENT OXIDOREDUCTASE DOMAIN-CONTAINING PROTEIN"/>
    <property type="match status" value="1"/>
</dbReference>
<dbReference type="Pfam" id="PF00248">
    <property type="entry name" value="Aldo_ket_red"/>
    <property type="match status" value="1"/>
</dbReference>
<dbReference type="Gene3D" id="3.20.20.100">
    <property type="entry name" value="NADP-dependent oxidoreductase domain"/>
    <property type="match status" value="1"/>
</dbReference>
<dbReference type="EMBL" id="CP030261">
    <property type="protein sequence ID" value="AXB55388.1"/>
    <property type="molecule type" value="Genomic_DNA"/>
</dbReference>
<proteinExistence type="predicted"/>
<accession>A0A344LN96</accession>
<gene>
    <name evidence="2" type="ORF">HYN86_01720</name>
</gene>
<protein>
    <recommendedName>
        <fullName evidence="1">NADP-dependent oxidoreductase domain-containing protein</fullName>
    </recommendedName>
</protein>
<dbReference type="PRINTS" id="PR00069">
    <property type="entry name" value="ALDKETRDTASE"/>
</dbReference>
<reference evidence="2 3" key="1">
    <citation type="submission" date="2018-06" db="EMBL/GenBank/DDBJ databases">
        <title>Genome sequencing of Flavobacterium.</title>
        <authorList>
            <person name="Baek M.-G."/>
            <person name="Yi H."/>
        </authorList>
    </citation>
    <scope>NUCLEOTIDE SEQUENCE [LARGE SCALE GENOMIC DNA]</scope>
    <source>
        <strain evidence="2 3">HYN0086</strain>
    </source>
</reference>
<dbReference type="AlphaFoldDB" id="A0A344LN96"/>
<dbReference type="InterPro" id="IPR053135">
    <property type="entry name" value="AKR2_Oxidoreductase"/>
</dbReference>
<keyword evidence="3" id="KW-1185">Reference proteome</keyword>
<feature type="domain" description="NADP-dependent oxidoreductase" evidence="1">
    <location>
        <begin position="4"/>
        <end position="275"/>
    </location>
</feature>
<name>A0A344LN96_9FLAO</name>
<sequence length="291" mass="32646">MSNKLILGTVQMGLDYGINNPSGKIKFDDCCQILKTAFEKGITTLDTAEAYGNAHQVIGAYHRINSPNKFKIITKMPHDIVSNQIDAKIENYLKELNVERLEVLMFHSFEAYKNNRESIDVLMNLKSKNKIKHLGVSVYTNEEIGEVLHDNSIDVVQLPFNLLDNEIIRGELILQLKAKGKIVHSRSAFLQGLFFKEISNDNPVSQALANELTVLKNIALEENTTMLNLALSYCLKQGNIDNVLIGVDSVAHLEENLNAVSYTIPVSANNKIKSIKVQNKQLLNPSLWNQI</sequence>
<dbReference type="InterPro" id="IPR036812">
    <property type="entry name" value="NAD(P)_OxRdtase_dom_sf"/>
</dbReference>
<organism evidence="2 3">
    <name type="scientific">Flavobacterium fluviale</name>
    <dbReference type="NCBI Taxonomy" id="2249356"/>
    <lineage>
        <taxon>Bacteria</taxon>
        <taxon>Pseudomonadati</taxon>
        <taxon>Bacteroidota</taxon>
        <taxon>Flavobacteriia</taxon>
        <taxon>Flavobacteriales</taxon>
        <taxon>Flavobacteriaceae</taxon>
        <taxon>Flavobacterium</taxon>
    </lineage>
</organism>
<dbReference type="Proteomes" id="UP000251561">
    <property type="component" value="Chromosome"/>
</dbReference>
<evidence type="ECO:0000313" key="3">
    <source>
        <dbReference type="Proteomes" id="UP000251561"/>
    </source>
</evidence>
<dbReference type="InterPro" id="IPR020471">
    <property type="entry name" value="AKR"/>
</dbReference>
<dbReference type="SUPFAM" id="SSF51430">
    <property type="entry name" value="NAD(P)-linked oxidoreductase"/>
    <property type="match status" value="1"/>
</dbReference>
<dbReference type="GO" id="GO:0016491">
    <property type="term" value="F:oxidoreductase activity"/>
    <property type="evidence" value="ECO:0007669"/>
    <property type="project" value="InterPro"/>
</dbReference>
<dbReference type="PANTHER" id="PTHR43312">
    <property type="entry name" value="D-THREO-ALDOSE 1-DEHYDROGENASE"/>
    <property type="match status" value="1"/>
</dbReference>